<evidence type="ECO:0000313" key="1">
    <source>
        <dbReference type="EMBL" id="KKM01002.1"/>
    </source>
</evidence>
<gene>
    <name evidence="1" type="ORF">LCGC14_1798770</name>
</gene>
<comment type="caution">
    <text evidence="1">The sequence shown here is derived from an EMBL/GenBank/DDBJ whole genome shotgun (WGS) entry which is preliminary data.</text>
</comment>
<sequence>MATIIRKTKVLTFTAVDAVPLDGSTTDRTYQAKDREVHAAVIRTAQSVTPYITLDEETDAVTIVIDGTGADGNTAVFSIYGYGEDGPAERIYHTVTATLGTAVAGSSRKWAEVFSGTSTHTKTIGITDSVAAGNSMAKISFDTTGLRYLYFEPKTFTTLTTIAFHVREWGSK</sequence>
<name>A0A0F9HCY6_9ZZZZ</name>
<organism evidence="1">
    <name type="scientific">marine sediment metagenome</name>
    <dbReference type="NCBI Taxonomy" id="412755"/>
    <lineage>
        <taxon>unclassified sequences</taxon>
        <taxon>metagenomes</taxon>
        <taxon>ecological metagenomes</taxon>
    </lineage>
</organism>
<protein>
    <submittedName>
        <fullName evidence="1">Uncharacterized protein</fullName>
    </submittedName>
</protein>
<proteinExistence type="predicted"/>
<dbReference type="AlphaFoldDB" id="A0A0F9HCY6"/>
<dbReference type="EMBL" id="LAZR01017296">
    <property type="protein sequence ID" value="KKM01002.1"/>
    <property type="molecule type" value="Genomic_DNA"/>
</dbReference>
<reference evidence="1" key="1">
    <citation type="journal article" date="2015" name="Nature">
        <title>Complex archaea that bridge the gap between prokaryotes and eukaryotes.</title>
        <authorList>
            <person name="Spang A."/>
            <person name="Saw J.H."/>
            <person name="Jorgensen S.L."/>
            <person name="Zaremba-Niedzwiedzka K."/>
            <person name="Martijn J."/>
            <person name="Lind A.E."/>
            <person name="van Eijk R."/>
            <person name="Schleper C."/>
            <person name="Guy L."/>
            <person name="Ettema T.J."/>
        </authorList>
    </citation>
    <scope>NUCLEOTIDE SEQUENCE</scope>
</reference>
<accession>A0A0F9HCY6</accession>